<accession>A0A8H7LF19</accession>
<comment type="caution">
    <text evidence="3">The sequence shown here is derived from an EMBL/GenBank/DDBJ whole genome shotgun (WGS) entry which is preliminary data.</text>
</comment>
<sequence>MNVLVYAGRGSTTEGVRQTVELLRQHLSPYYAVVTVSEQALLHDPWQGKTAMLVMPGGADLPYCDVLNGNGNKRILQYVRSGGKFMGFCAGGYYALSRCEFEVGDPAMEVSGLRELAFFPGTCSGCVYKGFVYESHDGARAAKMTVNTAALDDTPDQVTTLARYNGPADLVDDLAEMAAAVYCKHGHGDVVLIGTHPEYAPQLMKPASEDVHFQKLVSELEAEDEGRRRFLAACLRKLGLNVNSDPALTVPRLTPIYVLAHLDPAKAERIVHDLRENMDFVGPNTFEDVNDTFVIHDETEDDTVMLAGDAGNSLENLAASEKHVKFFTSLALPPVRSTPYFDMQHYFTQLQQLYAANGVPEHERAFGSVLCYSEVVTLTNTLLDANPNWLRYLPTGLTFTATTQVAGRGRGGNVWVNPKGVMATSVLFRVAQDAQKNFNIYFSSLADKNDTSLTVDGDEQKWAKVSGALVNSQFINGEFYLVWGCGINVLNEAPTTSINNVLRRLNEIRALKNLPPLEEYDHETLLAKIVYNLGQFYSVFQRLGLKPFLSLYYKRWFHLNQRVGLDAEGNGNRRQCVIKGITSDYGLLVAEDVQTHETLELQPDGNSFDIFKGLVYKKR</sequence>
<dbReference type="GO" id="GO:0004077">
    <property type="term" value="F:biotin--[biotin carboxyl-carrier protein] ligase activity"/>
    <property type="evidence" value="ECO:0007669"/>
    <property type="project" value="TreeGrafter"/>
</dbReference>
<feature type="domain" description="Biotin-protein ligase N-terminal" evidence="2">
    <location>
        <begin position="1"/>
        <end position="154"/>
    </location>
</feature>
<dbReference type="InterPro" id="IPR004143">
    <property type="entry name" value="BPL_LPL_catalytic"/>
</dbReference>
<dbReference type="GO" id="GO:0005737">
    <property type="term" value="C:cytoplasm"/>
    <property type="evidence" value="ECO:0007669"/>
    <property type="project" value="TreeGrafter"/>
</dbReference>
<dbReference type="CDD" id="cd03144">
    <property type="entry name" value="GATase1_ScBLP_like"/>
    <property type="match status" value="1"/>
</dbReference>
<dbReference type="Proteomes" id="UP000649328">
    <property type="component" value="Unassembled WGS sequence"/>
</dbReference>
<keyword evidence="4" id="KW-1185">Reference proteome</keyword>
<dbReference type="SUPFAM" id="SSF55681">
    <property type="entry name" value="Class II aaRS and biotin synthetases"/>
    <property type="match status" value="1"/>
</dbReference>
<dbReference type="Pfam" id="PF03099">
    <property type="entry name" value="BPL_LplA_LipB"/>
    <property type="match status" value="1"/>
</dbReference>
<dbReference type="EMBL" id="JACBPP010000001">
    <property type="protein sequence ID" value="KAF8005235.1"/>
    <property type="molecule type" value="Genomic_DNA"/>
</dbReference>
<name>A0A8H7LF19_9ASCO</name>
<evidence type="ECO:0000313" key="4">
    <source>
        <dbReference type="Proteomes" id="UP000649328"/>
    </source>
</evidence>
<dbReference type="InterPro" id="IPR029062">
    <property type="entry name" value="Class_I_gatase-like"/>
</dbReference>
<dbReference type="OrthoDB" id="10250105at2759"/>
<feature type="domain" description="BPL/LPL catalytic" evidence="1">
    <location>
        <begin position="374"/>
        <end position="440"/>
    </location>
</feature>
<dbReference type="Gene3D" id="3.30.930.10">
    <property type="entry name" value="Bira Bifunctional Protein, Domain 2"/>
    <property type="match status" value="2"/>
</dbReference>
<protein>
    <recommendedName>
        <fullName evidence="5">Biotin-protein ligase N-terminal domain-containing protein</fullName>
    </recommendedName>
</protein>
<organism evidence="3 4">
    <name type="scientific">Metschnikowia pulcherrima</name>
    <dbReference type="NCBI Taxonomy" id="27326"/>
    <lineage>
        <taxon>Eukaryota</taxon>
        <taxon>Fungi</taxon>
        <taxon>Dikarya</taxon>
        <taxon>Ascomycota</taxon>
        <taxon>Saccharomycotina</taxon>
        <taxon>Pichiomycetes</taxon>
        <taxon>Metschnikowiaceae</taxon>
        <taxon>Metschnikowia</taxon>
    </lineage>
</organism>
<dbReference type="InterPro" id="IPR045864">
    <property type="entry name" value="aa-tRNA-synth_II/BPL/LPL"/>
</dbReference>
<dbReference type="InterPro" id="IPR019197">
    <property type="entry name" value="Biotin-prot_ligase_N"/>
</dbReference>
<evidence type="ECO:0008006" key="5">
    <source>
        <dbReference type="Google" id="ProtNLM"/>
    </source>
</evidence>
<dbReference type="AlphaFoldDB" id="A0A8H7LF19"/>
<evidence type="ECO:0000259" key="1">
    <source>
        <dbReference type="Pfam" id="PF03099"/>
    </source>
</evidence>
<dbReference type="PANTHER" id="PTHR12835:SF5">
    <property type="entry name" value="BIOTIN--PROTEIN LIGASE"/>
    <property type="match status" value="1"/>
</dbReference>
<proteinExistence type="predicted"/>
<dbReference type="Pfam" id="PF09825">
    <property type="entry name" value="BPL_N"/>
    <property type="match status" value="2"/>
</dbReference>
<gene>
    <name evidence="3" type="ORF">HF325_000692</name>
</gene>
<evidence type="ECO:0000259" key="2">
    <source>
        <dbReference type="Pfam" id="PF09825"/>
    </source>
</evidence>
<feature type="domain" description="Biotin-protein ligase N-terminal" evidence="2">
    <location>
        <begin position="155"/>
        <end position="259"/>
    </location>
</feature>
<evidence type="ECO:0000313" key="3">
    <source>
        <dbReference type="EMBL" id="KAF8005235.1"/>
    </source>
</evidence>
<dbReference type="SUPFAM" id="SSF52317">
    <property type="entry name" value="Class I glutamine amidotransferase-like"/>
    <property type="match status" value="1"/>
</dbReference>
<dbReference type="PANTHER" id="PTHR12835">
    <property type="entry name" value="BIOTIN PROTEIN LIGASE"/>
    <property type="match status" value="1"/>
</dbReference>
<reference evidence="3" key="1">
    <citation type="submission" date="2020-10" db="EMBL/GenBank/DDBJ databases">
        <title>The Whole-Genome Sequence of Metschnikowia persimmonesis, a Novel Endophytic Yeast Species Isolated from Medicinal Plant Diospyros kaki Thumb.</title>
        <authorList>
            <person name="Rahmat E."/>
            <person name="Kang Y."/>
        </authorList>
    </citation>
    <scope>NUCLEOTIDE SEQUENCE</scope>
    <source>
        <strain evidence="3">KIOM G15050</strain>
    </source>
</reference>